<sequence length="237" mass="24935">MSILTHVENSRTVAGARRRAADPRRQLAALGPVEQLRAGRLGRRVLQLLVGLTLYGASIGLMVRGVLGNMPWDVLHQGVARQVPLSLGVIIIVVSVLVLLLWIPLRQPPGLGTIANALLVGVAADATLWLIAPGEGWLQRGALMAAGVLLNGVASAMYIGAQLGPGPRDGLMTGLARRTGWSLRLVRTGIEVTVIALGWLLGGVVGLGTVVYAVAIGPLTQALLPWFTVDLTRAGRR</sequence>
<feature type="region of interest" description="Disordered" evidence="1">
    <location>
        <begin position="1"/>
        <end position="20"/>
    </location>
</feature>
<dbReference type="InterPro" id="IPR038750">
    <property type="entry name" value="YczE/YyaS-like"/>
</dbReference>
<keyword evidence="2" id="KW-0812">Transmembrane</keyword>
<dbReference type="RefSeq" id="WP_066637522.1">
    <property type="nucleotide sequence ID" value="NZ_CP014989.1"/>
</dbReference>
<gene>
    <name evidence="3" type="ORF">SGUI_1173</name>
</gene>
<evidence type="ECO:0000313" key="4">
    <source>
        <dbReference type="Proteomes" id="UP000092482"/>
    </source>
</evidence>
<dbReference type="EMBL" id="CP014989">
    <property type="protein sequence ID" value="ANS78569.1"/>
    <property type="molecule type" value="Genomic_DNA"/>
</dbReference>
<keyword evidence="2" id="KW-1133">Transmembrane helix</keyword>
<reference evidence="3 4" key="1">
    <citation type="submission" date="2016-03" db="EMBL/GenBank/DDBJ databases">
        <title>Shallow-sea hydrothermal system.</title>
        <authorList>
            <person name="Tang K."/>
        </authorList>
    </citation>
    <scope>NUCLEOTIDE SEQUENCE [LARGE SCALE GENOMIC DNA]</scope>
    <source>
        <strain evidence="3 4">JLT9</strain>
    </source>
</reference>
<evidence type="ECO:0000256" key="2">
    <source>
        <dbReference type="SAM" id="Phobius"/>
    </source>
</evidence>
<name>A0A1B1NAW0_9MICO</name>
<keyword evidence="2" id="KW-0472">Membrane</keyword>
<accession>A0A1B1NAW0</accession>
<feature type="transmembrane region" description="Helical" evidence="2">
    <location>
        <begin position="83"/>
        <end position="103"/>
    </location>
</feature>
<dbReference type="PANTHER" id="PTHR40078:SF1">
    <property type="entry name" value="INTEGRAL MEMBRANE PROTEIN"/>
    <property type="match status" value="1"/>
</dbReference>
<feature type="transmembrane region" description="Helical" evidence="2">
    <location>
        <begin position="143"/>
        <end position="164"/>
    </location>
</feature>
<protein>
    <submittedName>
        <fullName evidence="3">Membrane protein</fullName>
    </submittedName>
</protein>
<organism evidence="3 4">
    <name type="scientific">Serinicoccus hydrothermalis</name>
    <dbReference type="NCBI Taxonomy" id="1758689"/>
    <lineage>
        <taxon>Bacteria</taxon>
        <taxon>Bacillati</taxon>
        <taxon>Actinomycetota</taxon>
        <taxon>Actinomycetes</taxon>
        <taxon>Micrococcales</taxon>
        <taxon>Ornithinimicrobiaceae</taxon>
        <taxon>Serinicoccus</taxon>
    </lineage>
</organism>
<dbReference type="AlphaFoldDB" id="A0A1B1NAW0"/>
<dbReference type="OrthoDB" id="154912at2"/>
<feature type="transmembrane region" description="Helical" evidence="2">
    <location>
        <begin position="110"/>
        <end position="131"/>
    </location>
</feature>
<feature type="transmembrane region" description="Helical" evidence="2">
    <location>
        <begin position="45"/>
        <end position="63"/>
    </location>
</feature>
<dbReference type="KEGG" id="serj:SGUI_1173"/>
<keyword evidence="4" id="KW-1185">Reference proteome</keyword>
<dbReference type="Proteomes" id="UP000092482">
    <property type="component" value="Chromosome"/>
</dbReference>
<evidence type="ECO:0000313" key="3">
    <source>
        <dbReference type="EMBL" id="ANS78569.1"/>
    </source>
</evidence>
<evidence type="ECO:0000256" key="1">
    <source>
        <dbReference type="SAM" id="MobiDB-lite"/>
    </source>
</evidence>
<dbReference type="STRING" id="1758689.SGUI_1173"/>
<dbReference type="PATRIC" id="fig|1758689.4.peg.1212"/>
<dbReference type="Pfam" id="PF19700">
    <property type="entry name" value="DUF6198"/>
    <property type="match status" value="1"/>
</dbReference>
<proteinExistence type="predicted"/>
<dbReference type="PANTHER" id="PTHR40078">
    <property type="entry name" value="INTEGRAL MEMBRANE PROTEIN-RELATED"/>
    <property type="match status" value="1"/>
</dbReference>